<dbReference type="PANTHER" id="PTHR10067">
    <property type="entry name" value="PHOSPHATIDYLSERINE DECARBOXYLASE"/>
    <property type="match status" value="1"/>
</dbReference>
<dbReference type="GO" id="GO:0008654">
    <property type="term" value="P:phospholipid biosynthetic process"/>
    <property type="evidence" value="ECO:0007669"/>
    <property type="project" value="InterPro"/>
</dbReference>
<dbReference type="Pfam" id="PF02666">
    <property type="entry name" value="PS_Dcarbxylase"/>
    <property type="match status" value="1"/>
</dbReference>
<keyword evidence="3" id="KW-0456">Lyase</keyword>
<evidence type="ECO:0000313" key="6">
    <source>
        <dbReference type="Proteomes" id="UP000198508"/>
    </source>
</evidence>
<dbReference type="RefSeq" id="WP_092365066.1">
    <property type="nucleotide sequence ID" value="NZ_FOIM01000015.1"/>
</dbReference>
<evidence type="ECO:0000313" key="5">
    <source>
        <dbReference type="EMBL" id="SET80215.1"/>
    </source>
</evidence>
<evidence type="ECO:0000256" key="1">
    <source>
        <dbReference type="ARBA" id="ARBA00022793"/>
    </source>
</evidence>
<keyword evidence="4" id="KW-0670">Pyruvate</keyword>
<accession>A0A1I0H973</accession>
<dbReference type="AlphaFoldDB" id="A0A1I0H973"/>
<dbReference type="InterPro" id="IPR003817">
    <property type="entry name" value="PS_Dcarbxylase"/>
</dbReference>
<name>A0A1I0H973_9FIRM</name>
<evidence type="ECO:0000256" key="3">
    <source>
        <dbReference type="ARBA" id="ARBA00023239"/>
    </source>
</evidence>
<evidence type="ECO:0000256" key="4">
    <source>
        <dbReference type="ARBA" id="ARBA00023317"/>
    </source>
</evidence>
<keyword evidence="1" id="KW-0210">Decarboxylase</keyword>
<organism evidence="5 6">
    <name type="scientific">Enterocloster lavalensis</name>
    <dbReference type="NCBI Taxonomy" id="460384"/>
    <lineage>
        <taxon>Bacteria</taxon>
        <taxon>Bacillati</taxon>
        <taxon>Bacillota</taxon>
        <taxon>Clostridia</taxon>
        <taxon>Lachnospirales</taxon>
        <taxon>Lachnospiraceae</taxon>
        <taxon>Enterocloster</taxon>
    </lineage>
</organism>
<gene>
    <name evidence="5" type="ORF">SAMN05216313_11515</name>
</gene>
<dbReference type="GO" id="GO:0004609">
    <property type="term" value="F:phosphatidylserine decarboxylase activity"/>
    <property type="evidence" value="ECO:0007669"/>
    <property type="project" value="InterPro"/>
</dbReference>
<proteinExistence type="predicted"/>
<keyword evidence="2" id="KW-0865">Zymogen</keyword>
<evidence type="ECO:0000256" key="2">
    <source>
        <dbReference type="ARBA" id="ARBA00023145"/>
    </source>
</evidence>
<dbReference type="EMBL" id="FOIM01000015">
    <property type="protein sequence ID" value="SET80215.1"/>
    <property type="molecule type" value="Genomic_DNA"/>
</dbReference>
<sequence>MKHNATTNSGPRDGFQDKLLQLIYNHALGRALILPFTHPVISKIGGYFMDSSLSRILIPSFIRTAHIDLSQCEPPAGGRYRSFNDLFTRRLLPQARPFDPDPLTLASPCDARLTVYPISPRRVFHIKQTAYRLEDLLRDPNLARRFAGGTALVFRLCVDDYHRYAWPDGGLRAHYRKIPGRLHTVNPVANDHFPIYKENCREYTVVRSQQFGTYLMMEVGALMVGKIVNHHTGYTRLDVIRGQEKGYFAFGGSTIVLLFMPGAVELDEPLLQASARGEETRVRMGQRIGRAAHRQ</sequence>
<dbReference type="PANTHER" id="PTHR10067:SF17">
    <property type="entry name" value="PHOSPHATIDYLSERINE DECARBOXYLASE PROENZYME 2"/>
    <property type="match status" value="1"/>
</dbReference>
<protein>
    <submittedName>
        <fullName evidence="5">Phosphatidylserine decarboxylase</fullName>
    </submittedName>
</protein>
<keyword evidence="6" id="KW-1185">Reference proteome</keyword>
<dbReference type="Proteomes" id="UP000198508">
    <property type="component" value="Unassembled WGS sequence"/>
</dbReference>
<dbReference type="STRING" id="460384.SAMN05216313_11515"/>
<reference evidence="6" key="1">
    <citation type="submission" date="2016-10" db="EMBL/GenBank/DDBJ databases">
        <authorList>
            <person name="Varghese N."/>
            <person name="Submissions S."/>
        </authorList>
    </citation>
    <scope>NUCLEOTIDE SEQUENCE [LARGE SCALE GENOMIC DNA]</scope>
    <source>
        <strain evidence="6">NLAE-zl-G277</strain>
    </source>
</reference>